<evidence type="ECO:0000256" key="5">
    <source>
        <dbReference type="SAM" id="MobiDB-lite"/>
    </source>
</evidence>
<name>A0ABZ2V7M2_9RHOB</name>
<dbReference type="HAMAP" id="MF_00636">
    <property type="entry name" value="RapZ_like"/>
    <property type="match status" value="1"/>
</dbReference>
<dbReference type="InterPro" id="IPR053931">
    <property type="entry name" value="RapZ_C"/>
</dbReference>
<dbReference type="Proteomes" id="UP001440612">
    <property type="component" value="Chromosome"/>
</dbReference>
<reference evidence="9" key="1">
    <citation type="submission" date="2024-04" db="EMBL/GenBank/DDBJ databases">
        <title>Phylogenomic analyses of a clade within the roseobacter group suggest taxonomic reassignments of species of the genera Aestuariivita, Citreicella, Loktanella, Nautella, Pelagibaca, Ruegeria, Thalassobius, Thiobacimonas and Tropicibacter, and the proposal o.</title>
        <authorList>
            <person name="Jeon C.O."/>
        </authorList>
    </citation>
    <scope>NUCLEOTIDE SEQUENCE [LARGE SCALE GENOMIC DNA]</scope>
    <source>
        <strain evidence="9">BS5-3</strain>
    </source>
</reference>
<organism evidence="8 9">
    <name type="scientific">Yoonia phaeophyticola</name>
    <dbReference type="NCBI Taxonomy" id="3137369"/>
    <lineage>
        <taxon>Bacteria</taxon>
        <taxon>Pseudomonadati</taxon>
        <taxon>Pseudomonadota</taxon>
        <taxon>Alphaproteobacteria</taxon>
        <taxon>Rhodobacterales</taxon>
        <taxon>Paracoccaceae</taxon>
        <taxon>Yoonia</taxon>
    </lineage>
</organism>
<feature type="binding site" evidence="4">
    <location>
        <begin position="64"/>
        <end position="67"/>
    </location>
    <ligand>
        <name>GTP</name>
        <dbReference type="ChEBI" id="CHEBI:37565"/>
    </ligand>
</feature>
<evidence type="ECO:0000256" key="4">
    <source>
        <dbReference type="HAMAP-Rule" id="MF_00636"/>
    </source>
</evidence>
<evidence type="ECO:0000256" key="2">
    <source>
        <dbReference type="ARBA" id="ARBA00022840"/>
    </source>
</evidence>
<feature type="domain" description="RapZ-like N-terminal" evidence="6">
    <location>
        <begin position="12"/>
        <end position="163"/>
    </location>
</feature>
<evidence type="ECO:0000259" key="6">
    <source>
        <dbReference type="Pfam" id="PF03668"/>
    </source>
</evidence>
<gene>
    <name evidence="8" type="primary">rapZ</name>
    <name evidence="8" type="ORF">AABB29_05855</name>
</gene>
<keyword evidence="1 4" id="KW-0547">Nucleotide-binding</keyword>
<dbReference type="EMBL" id="CP150951">
    <property type="protein sequence ID" value="WZC50163.1"/>
    <property type="molecule type" value="Genomic_DNA"/>
</dbReference>
<evidence type="ECO:0000313" key="8">
    <source>
        <dbReference type="EMBL" id="WZC50163.1"/>
    </source>
</evidence>
<evidence type="ECO:0000256" key="3">
    <source>
        <dbReference type="ARBA" id="ARBA00023134"/>
    </source>
</evidence>
<evidence type="ECO:0000259" key="7">
    <source>
        <dbReference type="Pfam" id="PF22740"/>
    </source>
</evidence>
<dbReference type="Pfam" id="PF22740">
    <property type="entry name" value="PapZ_C"/>
    <property type="match status" value="1"/>
</dbReference>
<sequence length="301" mass="33159">MTDSTSDNAPSIVLVTGPSGAGRSTAINVLEDLGYEVIDNLPLSLLPRLLDGPPPSRPLALGLDVRNRDFGVDALIEIIDQLAADPDHDPQVLYVDADEEELVRRYSETRRRHPLAPAGPPLSGIAKERDLLMPVRTRADVLINTTGLTPHDLRAEIDHWFATGDGRQLGVTLQSFSYKRGLPRGMDIVMDCRFLRNPHWEADLRSADGRDQAVADYVAADPRFAPFTERVKALIDLLLPAHQEEGKSYLSIGFGCTGGQHRSVAMVEHMASALAQDGWQVSKRHREMERRDGQASKGHPV</sequence>
<dbReference type="InterPro" id="IPR027417">
    <property type="entry name" value="P-loop_NTPase"/>
</dbReference>
<keyword evidence="3 4" id="KW-0342">GTP-binding</keyword>
<feature type="binding site" evidence="4">
    <location>
        <begin position="17"/>
        <end position="24"/>
    </location>
    <ligand>
        <name>ATP</name>
        <dbReference type="ChEBI" id="CHEBI:30616"/>
    </ligand>
</feature>
<protein>
    <submittedName>
        <fullName evidence="8">RNase adapter RapZ</fullName>
    </submittedName>
</protein>
<accession>A0ABZ2V7M2</accession>
<keyword evidence="2 4" id="KW-0067">ATP-binding</keyword>
<dbReference type="PIRSF" id="PIRSF005052">
    <property type="entry name" value="P-loopkin"/>
    <property type="match status" value="1"/>
</dbReference>
<dbReference type="Pfam" id="PF03668">
    <property type="entry name" value="RapZ-like_N"/>
    <property type="match status" value="1"/>
</dbReference>
<keyword evidence="9" id="KW-1185">Reference proteome</keyword>
<dbReference type="NCBIfam" id="NF003828">
    <property type="entry name" value="PRK05416.1"/>
    <property type="match status" value="1"/>
</dbReference>
<dbReference type="InterPro" id="IPR005337">
    <property type="entry name" value="RapZ-like"/>
</dbReference>
<evidence type="ECO:0000256" key="1">
    <source>
        <dbReference type="ARBA" id="ARBA00022741"/>
    </source>
</evidence>
<dbReference type="PANTHER" id="PTHR30448:SF0">
    <property type="entry name" value="RNASE ADAPTER PROTEIN RAPZ"/>
    <property type="match status" value="1"/>
</dbReference>
<evidence type="ECO:0000313" key="9">
    <source>
        <dbReference type="Proteomes" id="UP001440612"/>
    </source>
</evidence>
<feature type="region of interest" description="Disordered" evidence="5">
    <location>
        <begin position="282"/>
        <end position="301"/>
    </location>
</feature>
<proteinExistence type="inferred from homology"/>
<dbReference type="SUPFAM" id="SSF52540">
    <property type="entry name" value="P-loop containing nucleoside triphosphate hydrolases"/>
    <property type="match status" value="1"/>
</dbReference>
<dbReference type="PANTHER" id="PTHR30448">
    <property type="entry name" value="RNASE ADAPTER PROTEIN RAPZ"/>
    <property type="match status" value="1"/>
</dbReference>
<dbReference type="InterPro" id="IPR053930">
    <property type="entry name" value="RapZ-like_N"/>
</dbReference>
<dbReference type="RefSeq" id="WP_341368272.1">
    <property type="nucleotide sequence ID" value="NZ_CP150951.2"/>
</dbReference>
<feature type="domain" description="RapZ C-terminal" evidence="7">
    <location>
        <begin position="171"/>
        <end position="289"/>
    </location>
</feature>